<dbReference type="Gene3D" id="3.10.260.10">
    <property type="entry name" value="Transcription regulator HTH, APSES-type DNA-binding domain"/>
    <property type="match status" value="1"/>
</dbReference>
<evidence type="ECO:0000313" key="4">
    <source>
        <dbReference type="Proteomes" id="UP000094801"/>
    </source>
</evidence>
<dbReference type="EMBL" id="KV453848">
    <property type="protein sequence ID" value="ODV87454.1"/>
    <property type="molecule type" value="Genomic_DNA"/>
</dbReference>
<dbReference type="GO" id="GO:0033309">
    <property type="term" value="C:SBF transcription complex"/>
    <property type="evidence" value="ECO:0007669"/>
    <property type="project" value="TreeGrafter"/>
</dbReference>
<feature type="compositionally biased region" description="Low complexity" evidence="1">
    <location>
        <begin position="254"/>
        <end position="269"/>
    </location>
</feature>
<feature type="region of interest" description="Disordered" evidence="1">
    <location>
        <begin position="252"/>
        <end position="274"/>
    </location>
</feature>
<organism evidence="3 4">
    <name type="scientific">[Candida] arabinofermentans NRRL YB-2248</name>
    <dbReference type="NCBI Taxonomy" id="983967"/>
    <lineage>
        <taxon>Eukaryota</taxon>
        <taxon>Fungi</taxon>
        <taxon>Dikarya</taxon>
        <taxon>Ascomycota</taxon>
        <taxon>Saccharomycotina</taxon>
        <taxon>Pichiomycetes</taxon>
        <taxon>Pichiales</taxon>
        <taxon>Pichiaceae</taxon>
        <taxon>Ogataea</taxon>
        <taxon>Ogataea/Candida clade</taxon>
    </lineage>
</organism>
<dbReference type="Proteomes" id="UP000094801">
    <property type="component" value="Unassembled WGS sequence"/>
</dbReference>
<feature type="region of interest" description="Disordered" evidence="1">
    <location>
        <begin position="1"/>
        <end position="42"/>
    </location>
</feature>
<dbReference type="PROSITE" id="PS51299">
    <property type="entry name" value="HTH_APSES"/>
    <property type="match status" value="1"/>
</dbReference>
<dbReference type="OrthoDB" id="5562739at2759"/>
<sequence>MNISALQSSSMMIQQQSQPQPPTQSQYPMINKQSSPRSDHQIHLESSNQINYPINQMSNDLISKIPKDQISIIPQFSEISKRKYSTSIDQRNYLTVYEYKIFESWVIWDYSSGLVHLTGLWKAIGNSKADIVKLIESSPELESELKRVRGGFLKIQGTWITFETAKKLASKFCYKIRYALVPIFGESFIHECLKPFEKGFGMLRLKVNDEELKKKRTRKRIKISSTLSTAELPNISNQNLLPPLSSNIITNYPQQQQQQQQQQHQQQQQSKYSQKIYSNTDGSSISGMLSLSTSAVPSSSSSAPSSATSNNYSYQQTPISIPISQPLIKNDGLLSVLKAAQDLDNLARFPLKSYSTTGSTSSSSSSSSSSASSASSSMSPSNNSSTSSSYSSLYSASSEQPTSPLNNLTSSNSISTNLSNNFPASTSKYSNNYFISQPSSHSLISYQYSSNGNGSNKDDLLSYTNPLNQKSIISTTNNLPSLSSILPSSLNYSNSILPSSNTTNGKPFGQVGQTATSGSGDGDREIKRKMSINDLLM</sequence>
<name>A0A1E4T6S1_9ASCO</name>
<reference evidence="4" key="1">
    <citation type="submission" date="2016-04" db="EMBL/GenBank/DDBJ databases">
        <title>Comparative genomics of biotechnologically important yeasts.</title>
        <authorList>
            <consortium name="DOE Joint Genome Institute"/>
            <person name="Riley R."/>
            <person name="Haridas S."/>
            <person name="Wolfe K.H."/>
            <person name="Lopes M.R."/>
            <person name="Hittinger C.T."/>
            <person name="Goker M."/>
            <person name="Salamov A."/>
            <person name="Wisecaver J."/>
            <person name="Long T.M."/>
            <person name="Aerts A.L."/>
            <person name="Barry K."/>
            <person name="Choi C."/>
            <person name="Clum A."/>
            <person name="Coughlan A.Y."/>
            <person name="Deshpande S."/>
            <person name="Douglass A.P."/>
            <person name="Hanson S.J."/>
            <person name="Klenk H.-P."/>
            <person name="Labutti K."/>
            <person name="Lapidus A."/>
            <person name="Lindquist E."/>
            <person name="Lipzen A."/>
            <person name="Meier-Kolthoff J.P."/>
            <person name="Ohm R.A."/>
            <person name="Otillar R.P."/>
            <person name="Pangilinan J."/>
            <person name="Peng Y."/>
            <person name="Rokas A."/>
            <person name="Rosa C.A."/>
            <person name="Scheuner C."/>
            <person name="Sibirny A.A."/>
            <person name="Slot J.C."/>
            <person name="Stielow J.B."/>
            <person name="Sun H."/>
            <person name="Kurtzman C.P."/>
            <person name="Blackwell M."/>
            <person name="Grigoriev I.V."/>
            <person name="Jeffries T.W."/>
        </authorList>
    </citation>
    <scope>NUCLEOTIDE SEQUENCE [LARGE SCALE GENOMIC DNA]</scope>
    <source>
        <strain evidence="4">NRRL YB-2248</strain>
    </source>
</reference>
<accession>A0A1E4T6S1</accession>
<dbReference type="InterPro" id="IPR051642">
    <property type="entry name" value="SWI6-like"/>
</dbReference>
<dbReference type="GO" id="GO:0030907">
    <property type="term" value="C:MBF transcription complex"/>
    <property type="evidence" value="ECO:0007669"/>
    <property type="project" value="TreeGrafter"/>
</dbReference>
<feature type="region of interest" description="Disordered" evidence="1">
    <location>
        <begin position="497"/>
        <end position="525"/>
    </location>
</feature>
<evidence type="ECO:0000313" key="3">
    <source>
        <dbReference type="EMBL" id="ODV87454.1"/>
    </source>
</evidence>
<dbReference type="SUPFAM" id="SSF54616">
    <property type="entry name" value="DNA-binding domain of Mlu1-box binding protein MBP1"/>
    <property type="match status" value="1"/>
</dbReference>
<feature type="compositionally biased region" description="Low complexity" evidence="1">
    <location>
        <begin position="7"/>
        <end position="29"/>
    </location>
</feature>
<feature type="region of interest" description="Disordered" evidence="1">
    <location>
        <begin position="354"/>
        <end position="410"/>
    </location>
</feature>
<dbReference type="GO" id="GO:0000981">
    <property type="term" value="F:DNA-binding transcription factor activity, RNA polymerase II-specific"/>
    <property type="evidence" value="ECO:0007669"/>
    <property type="project" value="UniProtKB-ARBA"/>
</dbReference>
<evidence type="ECO:0000259" key="2">
    <source>
        <dbReference type="PROSITE" id="PS51299"/>
    </source>
</evidence>
<proteinExistence type="predicted"/>
<protein>
    <recommendedName>
        <fullName evidence="2">HTH APSES-type domain-containing protein</fullName>
    </recommendedName>
</protein>
<evidence type="ECO:0000256" key="1">
    <source>
        <dbReference type="SAM" id="MobiDB-lite"/>
    </source>
</evidence>
<dbReference type="InterPro" id="IPR036887">
    <property type="entry name" value="HTH_APSES_sf"/>
</dbReference>
<dbReference type="PANTHER" id="PTHR43828">
    <property type="entry name" value="ASPARAGINASE"/>
    <property type="match status" value="1"/>
</dbReference>
<dbReference type="PANTHER" id="PTHR43828:SF5">
    <property type="entry name" value="TRANSCRIPTIONAL REPRESSOR XBP1"/>
    <property type="match status" value="1"/>
</dbReference>
<dbReference type="GO" id="GO:0003677">
    <property type="term" value="F:DNA binding"/>
    <property type="evidence" value="ECO:0007669"/>
    <property type="project" value="InterPro"/>
</dbReference>
<keyword evidence="4" id="KW-1185">Reference proteome</keyword>
<dbReference type="AlphaFoldDB" id="A0A1E4T6S1"/>
<gene>
    <name evidence="3" type="ORF">CANARDRAFT_21405</name>
</gene>
<feature type="region of interest" description="Disordered" evidence="1">
    <location>
        <begin position="288"/>
        <end position="312"/>
    </location>
</feature>
<dbReference type="InterPro" id="IPR003163">
    <property type="entry name" value="Tscrpt_reg_HTH_APSES-type"/>
</dbReference>
<dbReference type="STRING" id="983967.A0A1E4T6S1"/>
<feature type="domain" description="HTH APSES-type" evidence="2">
    <location>
        <begin position="83"/>
        <end position="195"/>
    </location>
</feature>